<organism evidence="1 2">
    <name type="scientific">Coniosporium uncinatum</name>
    <dbReference type="NCBI Taxonomy" id="93489"/>
    <lineage>
        <taxon>Eukaryota</taxon>
        <taxon>Fungi</taxon>
        <taxon>Dikarya</taxon>
        <taxon>Ascomycota</taxon>
        <taxon>Pezizomycotina</taxon>
        <taxon>Dothideomycetes</taxon>
        <taxon>Dothideomycetes incertae sedis</taxon>
        <taxon>Coniosporium</taxon>
    </lineage>
</organism>
<reference evidence="1" key="1">
    <citation type="submission" date="2024-09" db="EMBL/GenBank/DDBJ databases">
        <title>Black Yeasts Isolated from many extreme environments.</title>
        <authorList>
            <person name="Coleine C."/>
            <person name="Stajich J.E."/>
            <person name="Selbmann L."/>
        </authorList>
    </citation>
    <scope>NUCLEOTIDE SEQUENCE</scope>
    <source>
        <strain evidence="1">CCFEE 5737</strain>
    </source>
</reference>
<gene>
    <name evidence="1" type="ORF">LTS18_012703</name>
</gene>
<protein>
    <submittedName>
        <fullName evidence="1">Uncharacterized protein</fullName>
    </submittedName>
</protein>
<sequence>MYAYILSQAGCSVTAVCRSNYTFVKEHGFTIHSSKYGQDIKLRPSVVSSIVETAAQQNNEDGDAGWDYIVICTKALPSSTPSTCDLIAPAVGPKTTIVLIQNGISIEDDYSARFPSTPLLSCVVYMPVTQTSPGIIEHIEPLESLEIGTYPATASAEHKASAQRFRELVKKGGGNAEVYDDIQERRWLKLVVNAVWNPICALSRSPDASVLAASEGAVDVVWEVMLEVVATAQAYGYTAVDEEKARWQIARAKGRLERGFVGKEPSMLVDVWEGRRMEVEAIVGNTVRLAKGKGVKVPRLETVYVCVKALDESIAKGYRGSLAAEPNEKAR</sequence>
<name>A0ACC3CXB9_9PEZI</name>
<dbReference type="Proteomes" id="UP001186974">
    <property type="component" value="Unassembled WGS sequence"/>
</dbReference>
<accession>A0ACC3CXB9</accession>
<evidence type="ECO:0000313" key="2">
    <source>
        <dbReference type="Proteomes" id="UP001186974"/>
    </source>
</evidence>
<evidence type="ECO:0000313" key="1">
    <source>
        <dbReference type="EMBL" id="KAK3049719.1"/>
    </source>
</evidence>
<dbReference type="EMBL" id="JAWDJW010010178">
    <property type="protein sequence ID" value="KAK3049719.1"/>
    <property type="molecule type" value="Genomic_DNA"/>
</dbReference>
<proteinExistence type="predicted"/>
<comment type="caution">
    <text evidence="1">The sequence shown here is derived from an EMBL/GenBank/DDBJ whole genome shotgun (WGS) entry which is preliminary data.</text>
</comment>
<keyword evidence="2" id="KW-1185">Reference proteome</keyword>